<reference evidence="2" key="1">
    <citation type="submission" date="2022-01" db="EMBL/GenBank/DDBJ databases">
        <title>Novel bile acid biosynthetic pathways are enriched in the microbiome of centenarians.</title>
        <authorList>
            <person name="Sato Y."/>
            <person name="Atarashi K."/>
            <person name="Plichta R.D."/>
            <person name="Arai Y."/>
            <person name="Sasajima S."/>
            <person name="Kearney M.S."/>
            <person name="Suda W."/>
            <person name="Takeshita K."/>
            <person name="Sasaki T."/>
            <person name="Okamoto S."/>
            <person name="Skelly N.A."/>
            <person name="Okamura Y."/>
            <person name="Vlamakis H."/>
            <person name="Li Y."/>
            <person name="Tanoue T."/>
            <person name="Takei H."/>
            <person name="Nittono H."/>
            <person name="Narushima S."/>
            <person name="Irie J."/>
            <person name="Itoh H."/>
            <person name="Moriya K."/>
            <person name="Sugiura Y."/>
            <person name="Suematsu M."/>
            <person name="Moritoki N."/>
            <person name="Shibata S."/>
            <person name="Littman R.D."/>
            <person name="Fischbach A.M."/>
            <person name="Uwamino Y."/>
            <person name="Inoue T."/>
            <person name="Honda A."/>
            <person name="Hattori M."/>
            <person name="Murai T."/>
            <person name="Xavier J.R."/>
            <person name="Hirose N."/>
            <person name="Honda K."/>
        </authorList>
    </citation>
    <scope>NUCLEOTIDE SEQUENCE</scope>
    <source>
        <strain evidence="2">CE91-St16</strain>
    </source>
</reference>
<feature type="domain" description="TraG N-terminal Bacteroidetes" evidence="1">
    <location>
        <begin position="4"/>
        <end position="55"/>
    </location>
</feature>
<dbReference type="Pfam" id="PF12991">
    <property type="entry name" value="DUF3875"/>
    <property type="match status" value="1"/>
</dbReference>
<organism evidence="2 3">
    <name type="scientific">Alistipes finegoldii</name>
    <dbReference type="NCBI Taxonomy" id="214856"/>
    <lineage>
        <taxon>Bacteria</taxon>
        <taxon>Pseudomonadati</taxon>
        <taxon>Bacteroidota</taxon>
        <taxon>Bacteroidia</taxon>
        <taxon>Bacteroidales</taxon>
        <taxon>Rikenellaceae</taxon>
        <taxon>Alistipes</taxon>
    </lineage>
</organism>
<evidence type="ECO:0000259" key="1">
    <source>
        <dbReference type="Pfam" id="PF12991"/>
    </source>
</evidence>
<dbReference type="AlphaFoldDB" id="A0AA37P4B9"/>
<dbReference type="InterPro" id="IPR053155">
    <property type="entry name" value="F-pilin_assembly_TraC"/>
</dbReference>
<evidence type="ECO:0000313" key="2">
    <source>
        <dbReference type="EMBL" id="GKI19928.1"/>
    </source>
</evidence>
<gene>
    <name evidence="2" type="ORF">CE91St16_28360</name>
</gene>
<evidence type="ECO:0000313" key="3">
    <source>
        <dbReference type="Proteomes" id="UP001055105"/>
    </source>
</evidence>
<protein>
    <recommendedName>
        <fullName evidence="1">TraG N-terminal Bacteroidetes domain-containing protein</fullName>
    </recommendedName>
</protein>
<accession>A0AA37P4B9</accession>
<proteinExistence type="predicted"/>
<dbReference type="Proteomes" id="UP001055105">
    <property type="component" value="Unassembled WGS sequence"/>
</dbReference>
<dbReference type="PANTHER" id="PTHR38467">
    <property type="match status" value="1"/>
</dbReference>
<comment type="caution">
    <text evidence="2">The sequence shown here is derived from an EMBL/GenBank/DDBJ whole genome shotgun (WGS) entry which is preliminary data.</text>
</comment>
<sequence>MYSTLKTTTLERKFPLLAVEQGCIVSKEADITVAFRVELPELFTVAGEDYEAMHAT</sequence>
<name>A0AA37P4B9_9BACT</name>
<dbReference type="EMBL" id="BQOL01000002">
    <property type="protein sequence ID" value="GKI19928.1"/>
    <property type="molecule type" value="Genomic_DNA"/>
</dbReference>
<dbReference type="InterPro" id="IPR024451">
    <property type="entry name" value="TraG_N_Bacteroidetes"/>
</dbReference>
<dbReference type="PANTHER" id="PTHR38467:SF1">
    <property type="entry name" value="CONJUGATIVE TRANSFER: ASSEMBLY"/>
    <property type="match status" value="1"/>
</dbReference>